<evidence type="ECO:0000313" key="2">
    <source>
        <dbReference type="Proteomes" id="UP000886501"/>
    </source>
</evidence>
<dbReference type="Proteomes" id="UP000886501">
    <property type="component" value="Unassembled WGS sequence"/>
</dbReference>
<sequence>MSYIDDTDNSSFYSVSSTSGQFDLYPVDTFTDGWRENGQPGYIAGPSTSLRAQARCGSPDSSPSAPSYAAQTLGYEQFSYPEHYWPTTGQYTPSHHSGIVSRDNSFTNTVALEVPMMVDHNQRHSTTGETTRAAHPQARSMW</sequence>
<protein>
    <submittedName>
        <fullName evidence="1">Uncharacterized protein</fullName>
    </submittedName>
</protein>
<proteinExistence type="predicted"/>
<organism evidence="1 2">
    <name type="scientific">Thelephora ganbajun</name>
    <name type="common">Ganba fungus</name>
    <dbReference type="NCBI Taxonomy" id="370292"/>
    <lineage>
        <taxon>Eukaryota</taxon>
        <taxon>Fungi</taxon>
        <taxon>Dikarya</taxon>
        <taxon>Basidiomycota</taxon>
        <taxon>Agaricomycotina</taxon>
        <taxon>Agaricomycetes</taxon>
        <taxon>Thelephorales</taxon>
        <taxon>Thelephoraceae</taxon>
        <taxon>Thelephora</taxon>
    </lineage>
</organism>
<reference evidence="1" key="2">
    <citation type="journal article" date="2020" name="Nat. Commun.">
        <title>Large-scale genome sequencing of mycorrhizal fungi provides insights into the early evolution of symbiotic traits.</title>
        <authorList>
            <person name="Miyauchi S."/>
            <person name="Kiss E."/>
            <person name="Kuo A."/>
            <person name="Drula E."/>
            <person name="Kohler A."/>
            <person name="Sanchez-Garcia M."/>
            <person name="Morin E."/>
            <person name="Andreopoulos B."/>
            <person name="Barry K.W."/>
            <person name="Bonito G."/>
            <person name="Buee M."/>
            <person name="Carver A."/>
            <person name="Chen C."/>
            <person name="Cichocki N."/>
            <person name="Clum A."/>
            <person name="Culley D."/>
            <person name="Crous P.W."/>
            <person name="Fauchery L."/>
            <person name="Girlanda M."/>
            <person name="Hayes R.D."/>
            <person name="Keri Z."/>
            <person name="LaButti K."/>
            <person name="Lipzen A."/>
            <person name="Lombard V."/>
            <person name="Magnuson J."/>
            <person name="Maillard F."/>
            <person name="Murat C."/>
            <person name="Nolan M."/>
            <person name="Ohm R.A."/>
            <person name="Pangilinan J."/>
            <person name="Pereira M.F."/>
            <person name="Perotto S."/>
            <person name="Peter M."/>
            <person name="Pfister S."/>
            <person name="Riley R."/>
            <person name="Sitrit Y."/>
            <person name="Stielow J.B."/>
            <person name="Szollosi G."/>
            <person name="Zifcakova L."/>
            <person name="Stursova M."/>
            <person name="Spatafora J.W."/>
            <person name="Tedersoo L."/>
            <person name="Vaario L.M."/>
            <person name="Yamada A."/>
            <person name="Yan M."/>
            <person name="Wang P."/>
            <person name="Xu J."/>
            <person name="Bruns T."/>
            <person name="Baldrian P."/>
            <person name="Vilgalys R."/>
            <person name="Dunand C."/>
            <person name="Henrissat B."/>
            <person name="Grigoriev I.V."/>
            <person name="Hibbett D."/>
            <person name="Nagy L.G."/>
            <person name="Martin F.M."/>
        </authorList>
    </citation>
    <scope>NUCLEOTIDE SEQUENCE</scope>
    <source>
        <strain evidence="1">P2</strain>
    </source>
</reference>
<name>A0ACB6Z2H4_THEGA</name>
<evidence type="ECO:0000313" key="1">
    <source>
        <dbReference type="EMBL" id="KAF9643575.1"/>
    </source>
</evidence>
<comment type="caution">
    <text evidence="1">The sequence shown here is derived from an EMBL/GenBank/DDBJ whole genome shotgun (WGS) entry which is preliminary data.</text>
</comment>
<gene>
    <name evidence="1" type="ORF">BDM02DRAFT_3123262</name>
</gene>
<accession>A0ACB6Z2H4</accession>
<reference evidence="1" key="1">
    <citation type="submission" date="2019-10" db="EMBL/GenBank/DDBJ databases">
        <authorList>
            <consortium name="DOE Joint Genome Institute"/>
            <person name="Kuo A."/>
            <person name="Miyauchi S."/>
            <person name="Kiss E."/>
            <person name="Drula E."/>
            <person name="Kohler A."/>
            <person name="Sanchez-Garcia M."/>
            <person name="Andreopoulos B."/>
            <person name="Barry K.W."/>
            <person name="Bonito G."/>
            <person name="Buee M."/>
            <person name="Carver A."/>
            <person name="Chen C."/>
            <person name="Cichocki N."/>
            <person name="Clum A."/>
            <person name="Culley D."/>
            <person name="Crous P.W."/>
            <person name="Fauchery L."/>
            <person name="Girlanda M."/>
            <person name="Hayes R."/>
            <person name="Keri Z."/>
            <person name="Labutti K."/>
            <person name="Lipzen A."/>
            <person name="Lombard V."/>
            <person name="Magnuson J."/>
            <person name="Maillard F."/>
            <person name="Morin E."/>
            <person name="Murat C."/>
            <person name="Nolan M."/>
            <person name="Ohm R."/>
            <person name="Pangilinan J."/>
            <person name="Pereira M."/>
            <person name="Perotto S."/>
            <person name="Peter M."/>
            <person name="Riley R."/>
            <person name="Sitrit Y."/>
            <person name="Stielow B."/>
            <person name="Szollosi G."/>
            <person name="Zifcakova L."/>
            <person name="Stursova M."/>
            <person name="Spatafora J.W."/>
            <person name="Tedersoo L."/>
            <person name="Vaario L.-M."/>
            <person name="Yamada A."/>
            <person name="Yan M."/>
            <person name="Wang P."/>
            <person name="Xu J."/>
            <person name="Bruns T."/>
            <person name="Baldrian P."/>
            <person name="Vilgalys R."/>
            <person name="Henrissat B."/>
            <person name="Grigoriev I.V."/>
            <person name="Hibbett D."/>
            <person name="Nagy L.G."/>
            <person name="Martin F.M."/>
        </authorList>
    </citation>
    <scope>NUCLEOTIDE SEQUENCE</scope>
    <source>
        <strain evidence="1">P2</strain>
    </source>
</reference>
<dbReference type="EMBL" id="MU118206">
    <property type="protein sequence ID" value="KAF9643575.1"/>
    <property type="molecule type" value="Genomic_DNA"/>
</dbReference>
<keyword evidence="2" id="KW-1185">Reference proteome</keyword>